<name>A0A2S4N5T1_9FLAO</name>
<protein>
    <submittedName>
        <fullName evidence="1">Uncharacterized protein</fullName>
    </submittedName>
</protein>
<dbReference type="EMBL" id="PQNY01000037">
    <property type="protein sequence ID" value="POS00643.1"/>
    <property type="molecule type" value="Genomic_DNA"/>
</dbReference>
<dbReference type="Proteomes" id="UP000237056">
    <property type="component" value="Unassembled WGS sequence"/>
</dbReference>
<dbReference type="AlphaFoldDB" id="A0A2S4N5T1"/>
<evidence type="ECO:0000313" key="2">
    <source>
        <dbReference type="Proteomes" id="UP000237056"/>
    </source>
</evidence>
<dbReference type="OrthoDB" id="1409248at2"/>
<organism evidence="1 2">
    <name type="scientific">Flavobacterium croceum DSM 17960</name>
    <dbReference type="NCBI Taxonomy" id="1121886"/>
    <lineage>
        <taxon>Bacteria</taxon>
        <taxon>Pseudomonadati</taxon>
        <taxon>Bacteroidota</taxon>
        <taxon>Flavobacteriia</taxon>
        <taxon>Flavobacteriales</taxon>
        <taxon>Flavobacteriaceae</taxon>
        <taxon>Flavobacterium</taxon>
    </lineage>
</organism>
<reference evidence="1 2" key="1">
    <citation type="submission" date="2018-01" db="EMBL/GenBank/DDBJ databases">
        <title>Genomic Encyclopedia of Type Strains, Phase I: the one thousand microbial genomes (KMG-I) project.</title>
        <authorList>
            <person name="Goeker M."/>
        </authorList>
    </citation>
    <scope>NUCLEOTIDE SEQUENCE [LARGE SCALE GENOMIC DNA]</scope>
    <source>
        <strain evidence="1 2">DSM 17960</strain>
    </source>
</reference>
<accession>A0A2S4N5T1</accession>
<gene>
    <name evidence="1" type="ORF">Q361_1375</name>
</gene>
<comment type="caution">
    <text evidence="1">The sequence shown here is derived from an EMBL/GenBank/DDBJ whole genome shotgun (WGS) entry which is preliminary data.</text>
</comment>
<sequence>MKIIQILVLIFFLICLTNCKNKNQVNDKIEYNEIELIDKFTNKLKLDYADKLTVAEISPLYIGKISEEIKISYQNYKTVEKNQTFKKYKFPKQNSLEIFIDTTRIIGIPMGLYEYSKTEKRNDKIANPIFIKNISNDTLIIGYAEYLPIIIEAKNRNGEWRPIQERMRFMCGNGIVDFYCPPNNIVISAMQKYGGNFKTKLRLKYESFATKSSIFSNEINGEINEKQFVK</sequence>
<dbReference type="RefSeq" id="WP_103727143.1">
    <property type="nucleotide sequence ID" value="NZ_PQNY01000037.1"/>
</dbReference>
<evidence type="ECO:0000313" key="1">
    <source>
        <dbReference type="EMBL" id="POS00643.1"/>
    </source>
</evidence>
<keyword evidence="2" id="KW-1185">Reference proteome</keyword>
<proteinExistence type="predicted"/>